<organism evidence="2 3">
    <name type="scientific">Phytophthora fragariae</name>
    <dbReference type="NCBI Taxonomy" id="53985"/>
    <lineage>
        <taxon>Eukaryota</taxon>
        <taxon>Sar</taxon>
        <taxon>Stramenopiles</taxon>
        <taxon>Oomycota</taxon>
        <taxon>Peronosporomycetes</taxon>
        <taxon>Peronosporales</taxon>
        <taxon>Peronosporaceae</taxon>
        <taxon>Phytophthora</taxon>
    </lineage>
</organism>
<sequence length="116" mass="12670">MTIPRCTVPRDSCNTPVNQDTRRSSSMCEPASESLHNNPPRQLTVGRTGSVDETELESPSNPPDEQQQLAGYTRSVSAAQFVSLLHPNRTRTNPTKGYNEAVGTGFKPMSSIKPPE</sequence>
<protein>
    <submittedName>
        <fullName evidence="2">Uncharacterized protein</fullName>
    </submittedName>
</protein>
<dbReference type="Proteomes" id="UP000460718">
    <property type="component" value="Unassembled WGS sequence"/>
</dbReference>
<dbReference type="EMBL" id="QXFW01000256">
    <property type="protein sequence ID" value="KAE9018662.1"/>
    <property type="molecule type" value="Genomic_DNA"/>
</dbReference>
<proteinExistence type="predicted"/>
<feature type="compositionally biased region" description="Polar residues" evidence="1">
    <location>
        <begin position="57"/>
        <end position="68"/>
    </location>
</feature>
<dbReference type="AlphaFoldDB" id="A0A6A3LH24"/>
<gene>
    <name evidence="2" type="ORF">PF011_g6171</name>
</gene>
<name>A0A6A3LH24_9STRA</name>
<accession>A0A6A3LH24</accession>
<comment type="caution">
    <text evidence="2">The sequence shown here is derived from an EMBL/GenBank/DDBJ whole genome shotgun (WGS) entry which is preliminary data.</text>
</comment>
<evidence type="ECO:0000256" key="1">
    <source>
        <dbReference type="SAM" id="MobiDB-lite"/>
    </source>
</evidence>
<feature type="region of interest" description="Disordered" evidence="1">
    <location>
        <begin position="85"/>
        <end position="116"/>
    </location>
</feature>
<feature type="region of interest" description="Disordered" evidence="1">
    <location>
        <begin position="1"/>
        <end position="68"/>
    </location>
</feature>
<evidence type="ECO:0000313" key="3">
    <source>
        <dbReference type="Proteomes" id="UP000460718"/>
    </source>
</evidence>
<evidence type="ECO:0000313" key="2">
    <source>
        <dbReference type="EMBL" id="KAE9018662.1"/>
    </source>
</evidence>
<reference evidence="2 3" key="1">
    <citation type="submission" date="2018-09" db="EMBL/GenBank/DDBJ databases">
        <title>Genomic investigation of the strawberry pathogen Phytophthora fragariae indicates pathogenicity is determined by transcriptional variation in three key races.</title>
        <authorList>
            <person name="Adams T.M."/>
            <person name="Armitage A.D."/>
            <person name="Sobczyk M.K."/>
            <person name="Bates H.J."/>
            <person name="Dunwell J.M."/>
            <person name="Nellist C.F."/>
            <person name="Harrison R.J."/>
        </authorList>
    </citation>
    <scope>NUCLEOTIDE SEQUENCE [LARGE SCALE GENOMIC DNA]</scope>
    <source>
        <strain evidence="2 3">SCRP245</strain>
    </source>
</reference>
<feature type="compositionally biased region" description="Polar residues" evidence="1">
    <location>
        <begin position="34"/>
        <end position="47"/>
    </location>
</feature>
<feature type="compositionally biased region" description="Polar residues" evidence="1">
    <location>
        <begin position="12"/>
        <end position="27"/>
    </location>
</feature>